<reference evidence="2 3" key="1">
    <citation type="journal article" date="2011" name="Stand. Genomic Sci.">
        <title>Non-contiguous finished genome sequence of Bacteroides coprosuis type strain (PC139).</title>
        <authorList>
            <person name="Land M."/>
            <person name="Held B."/>
            <person name="Gronow S."/>
            <person name="Abt B."/>
            <person name="Lucas S."/>
            <person name="Del Rio T.G."/>
            <person name="Nolan M."/>
            <person name="Tice H."/>
            <person name="Cheng J.F."/>
            <person name="Pitluck S."/>
            <person name="Liolios K."/>
            <person name="Pagani I."/>
            <person name="Ivanova N."/>
            <person name="Mavromatis K."/>
            <person name="Mikhailova N."/>
            <person name="Pati A."/>
            <person name="Tapia R."/>
            <person name="Han C."/>
            <person name="Goodwin L."/>
            <person name="Chen A."/>
            <person name="Palaniappan K."/>
            <person name="Hauser L."/>
            <person name="Brambilla E.M."/>
            <person name="Rohde M."/>
            <person name="Goker M."/>
            <person name="Detter J.C."/>
            <person name="Woyke T."/>
            <person name="Bristow J."/>
            <person name="Eisen J.A."/>
            <person name="Markowitz V."/>
            <person name="Hugenholtz P."/>
            <person name="Kyrpides N.C."/>
            <person name="Klenk H.P."/>
            <person name="Lapidus A."/>
        </authorList>
    </citation>
    <scope>NUCLEOTIDE SEQUENCE [LARGE SCALE GENOMIC DNA]</scope>
    <source>
        <strain evidence="2 3">DSM 18011</strain>
    </source>
</reference>
<evidence type="ECO:0000256" key="1">
    <source>
        <dbReference type="SAM" id="Phobius"/>
    </source>
</evidence>
<dbReference type="STRING" id="679937.Bcop_1675"/>
<evidence type="ECO:0008006" key="4">
    <source>
        <dbReference type="Google" id="ProtNLM"/>
    </source>
</evidence>
<evidence type="ECO:0000313" key="3">
    <source>
        <dbReference type="Proteomes" id="UP000018439"/>
    </source>
</evidence>
<keyword evidence="1" id="KW-0472">Membrane</keyword>
<sequence length="154" mass="17216">MNKLYSICPYCGSKNIHLLSKSVSSAMATSEPIFETLNLVPYAHSTISILKCYNCGHQCELENKKTESYNTPIQSSIHKKGLKKELYVCMNCGKESLLGATPFCTSCGKPLTDQEKVTTSPKRLGQGVQLNALWITFLFVLIGLVVFAYVYWIY</sequence>
<evidence type="ECO:0000313" key="2">
    <source>
        <dbReference type="EMBL" id="EGJ71867.1"/>
    </source>
</evidence>
<dbReference type="Proteomes" id="UP000018439">
    <property type="component" value="Chromosome"/>
</dbReference>
<name>F3ZQZ4_9BACE</name>
<dbReference type="EMBL" id="CM001167">
    <property type="protein sequence ID" value="EGJ71867.1"/>
    <property type="molecule type" value="Genomic_DNA"/>
</dbReference>
<protein>
    <recommendedName>
        <fullName evidence="4">DZANK-type domain-containing protein</fullName>
    </recommendedName>
</protein>
<keyword evidence="1" id="KW-1133">Transmembrane helix</keyword>
<accession>F3ZQZ4</accession>
<dbReference type="AlphaFoldDB" id="F3ZQZ4"/>
<feature type="transmembrane region" description="Helical" evidence="1">
    <location>
        <begin position="132"/>
        <end position="152"/>
    </location>
</feature>
<organism evidence="2 3">
    <name type="scientific">Bacteroides coprosuis DSM 18011</name>
    <dbReference type="NCBI Taxonomy" id="679937"/>
    <lineage>
        <taxon>Bacteria</taxon>
        <taxon>Pseudomonadati</taxon>
        <taxon>Bacteroidota</taxon>
        <taxon>Bacteroidia</taxon>
        <taxon>Bacteroidales</taxon>
        <taxon>Bacteroidaceae</taxon>
        <taxon>Bacteroides</taxon>
    </lineage>
</organism>
<keyword evidence="1" id="KW-0812">Transmembrane</keyword>
<proteinExistence type="predicted"/>
<dbReference type="OrthoDB" id="8480302at2"/>
<dbReference type="HOGENOM" id="CLU_1700680_0_0_10"/>
<gene>
    <name evidence="2" type="ORF">Bcop_1675</name>
</gene>
<keyword evidence="3" id="KW-1185">Reference proteome</keyword>